<keyword evidence="3" id="KW-1185">Reference proteome</keyword>
<evidence type="ECO:0000313" key="2">
    <source>
        <dbReference type="EMBL" id="KAI0507148.1"/>
    </source>
</evidence>
<dbReference type="SMR" id="A0A8T3B8H8"/>
<reference evidence="2" key="1">
    <citation type="journal article" date="2022" name="Front. Genet.">
        <title>Chromosome-Scale Assembly of the Dendrobium nobile Genome Provides Insights Into the Molecular Mechanism of the Biosynthesis of the Medicinal Active Ingredient of Dendrobium.</title>
        <authorList>
            <person name="Xu Q."/>
            <person name="Niu S.-C."/>
            <person name="Li K.-L."/>
            <person name="Zheng P.-J."/>
            <person name="Zhang X.-J."/>
            <person name="Jia Y."/>
            <person name="Liu Y."/>
            <person name="Niu Y.-X."/>
            <person name="Yu L.-H."/>
            <person name="Chen D.-F."/>
            <person name="Zhang G.-Q."/>
        </authorList>
    </citation>
    <scope>NUCLEOTIDE SEQUENCE</scope>
    <source>
        <tissue evidence="2">Leaf</tissue>
    </source>
</reference>
<name>A0A8T3B8H8_DENNO</name>
<dbReference type="EMBL" id="JAGYWB010000010">
    <property type="protein sequence ID" value="KAI0507148.1"/>
    <property type="molecule type" value="Genomic_DNA"/>
</dbReference>
<dbReference type="Proteomes" id="UP000829196">
    <property type="component" value="Unassembled WGS sequence"/>
</dbReference>
<protein>
    <submittedName>
        <fullName evidence="2">Uncharacterized protein</fullName>
    </submittedName>
</protein>
<feature type="region of interest" description="Disordered" evidence="1">
    <location>
        <begin position="52"/>
        <end position="98"/>
    </location>
</feature>
<organism evidence="2 3">
    <name type="scientific">Dendrobium nobile</name>
    <name type="common">Orchid</name>
    <dbReference type="NCBI Taxonomy" id="94219"/>
    <lineage>
        <taxon>Eukaryota</taxon>
        <taxon>Viridiplantae</taxon>
        <taxon>Streptophyta</taxon>
        <taxon>Embryophyta</taxon>
        <taxon>Tracheophyta</taxon>
        <taxon>Spermatophyta</taxon>
        <taxon>Magnoliopsida</taxon>
        <taxon>Liliopsida</taxon>
        <taxon>Asparagales</taxon>
        <taxon>Orchidaceae</taxon>
        <taxon>Epidendroideae</taxon>
        <taxon>Malaxideae</taxon>
        <taxon>Dendrobiinae</taxon>
        <taxon>Dendrobium</taxon>
    </lineage>
</organism>
<gene>
    <name evidence="2" type="ORF">KFK09_013268</name>
</gene>
<dbReference type="AlphaFoldDB" id="A0A8T3B8H8"/>
<sequence length="139" mass="15557">MTESSRRVAPGDDRSLEALWAEHTGLAQHTKVLETDFRRFCEEIRRDLRNLHAQMERPPMPRTGLPATIPAARRGIGGGRNPQFDVPVNAGSDSEGVDQFGVLEDMTDSEEEMAAPIRRRQQRGAERLSRLGEIGGNFF</sequence>
<proteinExistence type="predicted"/>
<accession>A0A8T3B8H8</accession>
<comment type="caution">
    <text evidence="2">The sequence shown here is derived from an EMBL/GenBank/DDBJ whole genome shotgun (WGS) entry which is preliminary data.</text>
</comment>
<evidence type="ECO:0000256" key="1">
    <source>
        <dbReference type="SAM" id="MobiDB-lite"/>
    </source>
</evidence>
<evidence type="ECO:0000313" key="3">
    <source>
        <dbReference type="Proteomes" id="UP000829196"/>
    </source>
</evidence>